<organism evidence="2 3">
    <name type="scientific">Janthinobacterium violaceinigrum</name>
    <dbReference type="NCBI Taxonomy" id="2654252"/>
    <lineage>
        <taxon>Bacteria</taxon>
        <taxon>Pseudomonadati</taxon>
        <taxon>Pseudomonadota</taxon>
        <taxon>Betaproteobacteria</taxon>
        <taxon>Burkholderiales</taxon>
        <taxon>Oxalobacteraceae</taxon>
        <taxon>Janthinobacterium</taxon>
    </lineage>
</organism>
<accession>A0A6I1I138</accession>
<dbReference type="RefSeq" id="WP_152282651.1">
    <property type="nucleotide sequence ID" value="NZ_WFLI01000011.1"/>
</dbReference>
<evidence type="ECO:0000313" key="2">
    <source>
        <dbReference type="EMBL" id="KAB8064605.1"/>
    </source>
</evidence>
<feature type="region of interest" description="Disordered" evidence="1">
    <location>
        <begin position="1"/>
        <end position="24"/>
    </location>
</feature>
<dbReference type="EMBL" id="WFLI01000011">
    <property type="protein sequence ID" value="KAB8064605.1"/>
    <property type="molecule type" value="Genomic_DNA"/>
</dbReference>
<dbReference type="Proteomes" id="UP000468717">
    <property type="component" value="Unassembled WGS sequence"/>
</dbReference>
<sequence>MRPHDDSPRASVRPSLLTPAQQAEADRNRILTTLQGGKAGAVAGGAPGGRRAVRYGTGAAAALLLLAAGVWLGQRGADGQALAPAVLPAAATVPPAPPAAARIHDEAPAAIDPAPRQSLNDMLTAAPARPPAATPPADMLSKALETPSAPAARPARTPAKTPAKSMPKAAHPPAKKPAAKAEVAASTSREEESDIALLAALVAHTQAVPAPPASLRSQLQQCASLKRAAADACRERVCKGRGAGNSLCKAAKSAAKAGA</sequence>
<keyword evidence="3" id="KW-1185">Reference proteome</keyword>
<feature type="region of interest" description="Disordered" evidence="1">
    <location>
        <begin position="146"/>
        <end position="187"/>
    </location>
</feature>
<gene>
    <name evidence="2" type="ORF">GCN75_11590</name>
</gene>
<evidence type="ECO:0000313" key="3">
    <source>
        <dbReference type="Proteomes" id="UP000468717"/>
    </source>
</evidence>
<feature type="compositionally biased region" description="Low complexity" evidence="1">
    <location>
        <begin position="147"/>
        <end position="172"/>
    </location>
</feature>
<proteinExistence type="predicted"/>
<name>A0A6I1I138_9BURK</name>
<evidence type="ECO:0000256" key="1">
    <source>
        <dbReference type="SAM" id="MobiDB-lite"/>
    </source>
</evidence>
<comment type="caution">
    <text evidence="2">The sequence shown here is derived from an EMBL/GenBank/DDBJ whole genome shotgun (WGS) entry which is preliminary data.</text>
</comment>
<protein>
    <submittedName>
        <fullName evidence="2">Uncharacterized protein</fullName>
    </submittedName>
</protein>
<reference evidence="2 3" key="1">
    <citation type="submission" date="2019-10" db="EMBL/GenBank/DDBJ databases">
        <title>Three novel species isolated from a subtropical stream in China.</title>
        <authorList>
            <person name="Lu H."/>
        </authorList>
    </citation>
    <scope>NUCLEOTIDE SEQUENCE [LARGE SCALE GENOMIC DNA]</scope>
    <source>
        <strain evidence="2 3">FT13W</strain>
    </source>
</reference>
<dbReference type="AlphaFoldDB" id="A0A6I1I138"/>